<protein>
    <submittedName>
        <fullName evidence="2">Uncharacterized protein</fullName>
    </submittedName>
</protein>
<dbReference type="OrthoDB" id="8195485at2759"/>
<feature type="region of interest" description="Disordered" evidence="1">
    <location>
        <begin position="94"/>
        <end position="114"/>
    </location>
</feature>
<dbReference type="AlphaFoldDB" id="A0A4C1UL25"/>
<organism evidence="2 3">
    <name type="scientific">Eumeta variegata</name>
    <name type="common">Bagworm moth</name>
    <name type="synonym">Eumeta japonica</name>
    <dbReference type="NCBI Taxonomy" id="151549"/>
    <lineage>
        <taxon>Eukaryota</taxon>
        <taxon>Metazoa</taxon>
        <taxon>Ecdysozoa</taxon>
        <taxon>Arthropoda</taxon>
        <taxon>Hexapoda</taxon>
        <taxon>Insecta</taxon>
        <taxon>Pterygota</taxon>
        <taxon>Neoptera</taxon>
        <taxon>Endopterygota</taxon>
        <taxon>Lepidoptera</taxon>
        <taxon>Glossata</taxon>
        <taxon>Ditrysia</taxon>
        <taxon>Tineoidea</taxon>
        <taxon>Psychidae</taxon>
        <taxon>Oiketicinae</taxon>
        <taxon>Eumeta</taxon>
    </lineage>
</organism>
<dbReference type="Proteomes" id="UP000299102">
    <property type="component" value="Unassembled WGS sequence"/>
</dbReference>
<evidence type="ECO:0000313" key="2">
    <source>
        <dbReference type="EMBL" id="GBP27029.1"/>
    </source>
</evidence>
<keyword evidence="3" id="KW-1185">Reference proteome</keyword>
<comment type="caution">
    <text evidence="2">The sequence shown here is derived from an EMBL/GenBank/DDBJ whole genome shotgun (WGS) entry which is preliminary data.</text>
</comment>
<evidence type="ECO:0000313" key="3">
    <source>
        <dbReference type="Proteomes" id="UP000299102"/>
    </source>
</evidence>
<reference evidence="2 3" key="1">
    <citation type="journal article" date="2019" name="Commun. Biol.">
        <title>The bagworm genome reveals a unique fibroin gene that provides high tensile strength.</title>
        <authorList>
            <person name="Kono N."/>
            <person name="Nakamura H."/>
            <person name="Ohtoshi R."/>
            <person name="Tomita M."/>
            <person name="Numata K."/>
            <person name="Arakawa K."/>
        </authorList>
    </citation>
    <scope>NUCLEOTIDE SEQUENCE [LARGE SCALE GENOMIC DNA]</scope>
</reference>
<proteinExistence type="predicted"/>
<gene>
    <name evidence="2" type="ORF">EVAR_11264_1</name>
</gene>
<accession>A0A4C1UL25</accession>
<evidence type="ECO:0000256" key="1">
    <source>
        <dbReference type="SAM" id="MobiDB-lite"/>
    </source>
</evidence>
<sequence>MIDEATIFLQLEAAYEEIASIGNKLLVAVEGGKITSTLYIFHYEIFVRLAANVKIHLKALSCGVISRERIAYISRSYRTRRLRIIHLSLVSRPKYDPSSGTRRAPITREPVPPQKAPWTPHYDETFADCLLQKRSVQY</sequence>
<name>A0A4C1UL25_EUMVA</name>
<dbReference type="EMBL" id="BGZK01000188">
    <property type="protein sequence ID" value="GBP27029.1"/>
    <property type="molecule type" value="Genomic_DNA"/>
</dbReference>